<dbReference type="Pfam" id="PF03474">
    <property type="entry name" value="DMA"/>
    <property type="match status" value="1"/>
</dbReference>
<dbReference type="GO" id="GO:0000978">
    <property type="term" value="F:RNA polymerase II cis-regulatory region sequence-specific DNA binding"/>
    <property type="evidence" value="ECO:0007669"/>
    <property type="project" value="TreeGrafter"/>
</dbReference>
<evidence type="ECO:0000256" key="6">
    <source>
        <dbReference type="PROSITE-ProRule" id="PRU00070"/>
    </source>
</evidence>
<accession>A0A2S1UGC2</accession>
<evidence type="ECO:0000256" key="5">
    <source>
        <dbReference type="ARBA" id="ARBA00023242"/>
    </source>
</evidence>
<dbReference type="PANTHER" id="PTHR12322:SF118">
    <property type="entry name" value="DM DOMAIN-CONTAINING PROTEIN"/>
    <property type="match status" value="1"/>
</dbReference>
<dbReference type="SUPFAM" id="SSF82927">
    <property type="entry name" value="Cysteine-rich DNA binding domain, (DM domain)"/>
    <property type="match status" value="1"/>
</dbReference>
<name>A0A2S1UGC2_NILLU</name>
<dbReference type="InterPro" id="IPR001275">
    <property type="entry name" value="DM_DNA-bd"/>
</dbReference>
<dbReference type="EMBL" id="MH178573">
    <property type="protein sequence ID" value="AWJ25059.1"/>
    <property type="molecule type" value="mRNA"/>
</dbReference>
<dbReference type="GO" id="GO:0000981">
    <property type="term" value="F:DNA-binding transcription factor activity, RNA polymerase II-specific"/>
    <property type="evidence" value="ECO:0007669"/>
    <property type="project" value="TreeGrafter"/>
</dbReference>
<dbReference type="InterPro" id="IPR009060">
    <property type="entry name" value="UBA-like_sf"/>
</dbReference>
<dbReference type="InterPro" id="IPR036407">
    <property type="entry name" value="DM_DNA-bd_sf"/>
</dbReference>
<keyword evidence="3 6" id="KW-0862">Zinc</keyword>
<feature type="DNA-binding region" description="DM" evidence="6">
    <location>
        <begin position="24"/>
        <end position="71"/>
    </location>
</feature>
<dbReference type="SUPFAM" id="SSF46934">
    <property type="entry name" value="UBA-like"/>
    <property type="match status" value="1"/>
</dbReference>
<keyword evidence="5 6" id="KW-0539">Nucleus</keyword>
<comment type="subcellular location">
    <subcellularLocation>
        <location evidence="6">Nucleus</location>
    </subcellularLocation>
</comment>
<dbReference type="OrthoDB" id="6629999at2759"/>
<protein>
    <submittedName>
        <fullName evidence="9">Dsx-like 2</fullName>
    </submittedName>
</protein>
<evidence type="ECO:0000256" key="4">
    <source>
        <dbReference type="ARBA" id="ARBA00023125"/>
    </source>
</evidence>
<dbReference type="SMART" id="SM00301">
    <property type="entry name" value="DM"/>
    <property type="match status" value="1"/>
</dbReference>
<evidence type="ECO:0000259" key="8">
    <source>
        <dbReference type="PROSITE" id="PS50809"/>
    </source>
</evidence>
<feature type="region of interest" description="Disordered" evidence="7">
    <location>
        <begin position="103"/>
        <end position="162"/>
    </location>
</feature>
<dbReference type="GO" id="GO:0046872">
    <property type="term" value="F:metal ion binding"/>
    <property type="evidence" value="ECO:0007669"/>
    <property type="project" value="UniProtKB-KW"/>
</dbReference>
<feature type="domain" description="DM" evidence="8">
    <location>
        <begin position="24"/>
        <end position="71"/>
    </location>
</feature>
<sequence length="365" mass="39803">MSERDRDRDRVATDLRRKGRHPKCARCRNHGMISWLKGHKKQCMFKSCSCAKCSLIAERQRVMAAQVALKRQQAAEDTIALGLTEVMTGKKYPFLPPGPIFSMVLSDQDNSNHDQPSSTKCTPSSPQEGDSPPPAVDTSTSSDPTDEKASSPDKMDTSPCLSTSASYKPLPLDMLVTLFPDKKRSVLELVLRRSGHDLLKAIEQCASLTGGGMRCSPGVTTSTVVTTDRHRGRPQSPMHDTITHTPYVISNKPSSNLISSDPTDLRSAFRPFLGSAGAPSRLTEVPPLDQTPQPPQAHQVLPCNGTALLNMLSPAFFHTSPPFGGGSIFPVYKTFPVPLLQQSPVSTQPPISSNCNCHECRERRS</sequence>
<keyword evidence="4 6" id="KW-0238">DNA-binding</keyword>
<comment type="similarity">
    <text evidence="1">Belongs to the DMRT family.</text>
</comment>
<dbReference type="PROSITE" id="PS50809">
    <property type="entry name" value="DM_2"/>
    <property type="match status" value="1"/>
</dbReference>
<feature type="compositionally biased region" description="Basic and acidic residues" evidence="7">
    <location>
        <begin position="145"/>
        <end position="156"/>
    </location>
</feature>
<dbReference type="InterPro" id="IPR026607">
    <property type="entry name" value="DMRT"/>
</dbReference>
<dbReference type="Pfam" id="PF00751">
    <property type="entry name" value="DM"/>
    <property type="match status" value="1"/>
</dbReference>
<dbReference type="GO" id="GO:0005634">
    <property type="term" value="C:nucleus"/>
    <property type="evidence" value="ECO:0007669"/>
    <property type="project" value="UniProtKB-SubCell"/>
</dbReference>
<dbReference type="AlphaFoldDB" id="A0A2S1UGC2"/>
<proteinExistence type="evidence at transcript level"/>
<dbReference type="InterPro" id="IPR005173">
    <property type="entry name" value="DMA"/>
</dbReference>
<evidence type="ECO:0000256" key="7">
    <source>
        <dbReference type="SAM" id="MobiDB-lite"/>
    </source>
</evidence>
<dbReference type="GO" id="GO:0007548">
    <property type="term" value="P:sex differentiation"/>
    <property type="evidence" value="ECO:0007669"/>
    <property type="project" value="TreeGrafter"/>
</dbReference>
<keyword evidence="2 6" id="KW-0479">Metal-binding</keyword>
<dbReference type="FunFam" id="4.10.1040.10:FF:000001">
    <property type="entry name" value="doublesex- and mab-3-related transcription factor 1"/>
    <property type="match status" value="1"/>
</dbReference>
<dbReference type="Gene3D" id="4.10.1040.10">
    <property type="entry name" value="DM DNA-binding domain"/>
    <property type="match status" value="1"/>
</dbReference>
<feature type="compositionally biased region" description="Polar residues" evidence="7">
    <location>
        <begin position="105"/>
        <end position="128"/>
    </location>
</feature>
<evidence type="ECO:0000256" key="3">
    <source>
        <dbReference type="ARBA" id="ARBA00022833"/>
    </source>
</evidence>
<feature type="region of interest" description="Disordered" evidence="7">
    <location>
        <begin position="277"/>
        <end position="298"/>
    </location>
</feature>
<dbReference type="PANTHER" id="PTHR12322">
    <property type="entry name" value="DOUBLESEX AND MAB-3 RELATED TRANSCRIPTION FACTOR DMRT"/>
    <property type="match status" value="1"/>
</dbReference>
<organism evidence="9">
    <name type="scientific">Nilaparvata lugens</name>
    <name type="common">Brown planthopper</name>
    <dbReference type="NCBI Taxonomy" id="108931"/>
    <lineage>
        <taxon>Eukaryota</taxon>
        <taxon>Metazoa</taxon>
        <taxon>Ecdysozoa</taxon>
        <taxon>Arthropoda</taxon>
        <taxon>Hexapoda</taxon>
        <taxon>Insecta</taxon>
        <taxon>Pterygota</taxon>
        <taxon>Neoptera</taxon>
        <taxon>Paraneoptera</taxon>
        <taxon>Hemiptera</taxon>
        <taxon>Auchenorrhyncha</taxon>
        <taxon>Fulgoroidea</taxon>
        <taxon>Delphacidae</taxon>
        <taxon>Delphacinae</taxon>
        <taxon>Nilaparvata</taxon>
    </lineage>
</organism>
<evidence type="ECO:0000313" key="9">
    <source>
        <dbReference type="EMBL" id="AWJ25059.1"/>
    </source>
</evidence>
<evidence type="ECO:0000256" key="2">
    <source>
        <dbReference type="ARBA" id="ARBA00022723"/>
    </source>
</evidence>
<dbReference type="PROSITE" id="PS40000">
    <property type="entry name" value="DM_1"/>
    <property type="match status" value="1"/>
</dbReference>
<feature type="region of interest" description="Disordered" evidence="7">
    <location>
        <begin position="219"/>
        <end position="246"/>
    </location>
</feature>
<evidence type="ECO:0000256" key="1">
    <source>
        <dbReference type="ARBA" id="ARBA00006834"/>
    </source>
</evidence>
<reference evidence="9" key="1">
    <citation type="submission" date="2018-04" db="EMBL/GenBank/DDBJ databases">
        <title>Identification and functional analysis of the doublesex gene in a hemimetabolous insect, the brown planthopper.</title>
        <authorList>
            <person name="Zhuo J.-C."/>
            <person name="Zhang C.-X."/>
        </authorList>
    </citation>
    <scope>NUCLEOTIDE SEQUENCE</scope>
</reference>